<name>A0A7Y0AT89_9HYPH</name>
<dbReference type="RefSeq" id="WP_169587121.1">
    <property type="nucleotide sequence ID" value="NZ_JABBGK010000001.1"/>
</dbReference>
<evidence type="ECO:0000313" key="2">
    <source>
        <dbReference type="Proteomes" id="UP000541470"/>
    </source>
</evidence>
<dbReference type="EMBL" id="JABBGK010000001">
    <property type="protein sequence ID" value="NML73087.1"/>
    <property type="molecule type" value="Genomic_DNA"/>
</dbReference>
<gene>
    <name evidence="1" type="ORF">HHL25_03000</name>
</gene>
<reference evidence="1 2" key="1">
    <citation type="submission" date="2020-04" db="EMBL/GenBank/DDBJ databases">
        <title>Rhizobium sp. S-51 isolated from soil.</title>
        <authorList>
            <person name="Dahal R.H."/>
        </authorList>
    </citation>
    <scope>NUCLEOTIDE SEQUENCE [LARGE SCALE GENOMIC DNA]</scope>
    <source>
        <strain evidence="1 2">S-51</strain>
    </source>
</reference>
<accession>A0A7Y0AT89</accession>
<keyword evidence="2" id="KW-1185">Reference proteome</keyword>
<protein>
    <submittedName>
        <fullName evidence="1">Uncharacterized protein</fullName>
    </submittedName>
</protein>
<comment type="caution">
    <text evidence="1">The sequence shown here is derived from an EMBL/GenBank/DDBJ whole genome shotgun (WGS) entry which is preliminary data.</text>
</comment>
<dbReference type="Proteomes" id="UP000541470">
    <property type="component" value="Unassembled WGS sequence"/>
</dbReference>
<dbReference type="AlphaFoldDB" id="A0A7Y0AT89"/>
<sequence length="149" mass="15975">MTKKPTFTKAELLRLASIAKEQGVAISLERDGTKIAIAPCPVAPALEPPRDEVAGPVLDHPAPPIDSGFDHRERAAMEQLVAAGVGIPVRVDTMHCVGPFTCQRLAGRGYVEILVNETGRSSGERVALTGKGLQDWKALGGYYERYPAL</sequence>
<organism evidence="1 2">
    <name type="scientific">Rhizobium terricola</name>
    <dbReference type="NCBI Taxonomy" id="2728849"/>
    <lineage>
        <taxon>Bacteria</taxon>
        <taxon>Pseudomonadati</taxon>
        <taxon>Pseudomonadota</taxon>
        <taxon>Alphaproteobacteria</taxon>
        <taxon>Hyphomicrobiales</taxon>
        <taxon>Rhizobiaceae</taxon>
        <taxon>Rhizobium/Agrobacterium group</taxon>
        <taxon>Rhizobium</taxon>
    </lineage>
</organism>
<proteinExistence type="predicted"/>
<evidence type="ECO:0000313" key="1">
    <source>
        <dbReference type="EMBL" id="NML73087.1"/>
    </source>
</evidence>